<keyword evidence="2" id="KW-0067">ATP-binding</keyword>
<dbReference type="EMBL" id="NBNE01005067">
    <property type="protein sequence ID" value="OWZ04239.1"/>
    <property type="molecule type" value="Genomic_DNA"/>
</dbReference>
<feature type="region of interest" description="Disordered" evidence="1">
    <location>
        <begin position="52"/>
        <end position="113"/>
    </location>
</feature>
<keyword evidence="2" id="KW-0547">Nucleotide-binding</keyword>
<keyword evidence="2" id="KW-0378">Hydrolase</keyword>
<name>A0A225VGZ0_9STRA</name>
<organism evidence="2 3">
    <name type="scientific">Phytophthora megakarya</name>
    <dbReference type="NCBI Taxonomy" id="4795"/>
    <lineage>
        <taxon>Eukaryota</taxon>
        <taxon>Sar</taxon>
        <taxon>Stramenopiles</taxon>
        <taxon>Oomycota</taxon>
        <taxon>Peronosporomycetes</taxon>
        <taxon>Peronosporales</taxon>
        <taxon>Peronosporaceae</taxon>
        <taxon>Phytophthora</taxon>
    </lineage>
</organism>
<keyword evidence="2" id="KW-0347">Helicase</keyword>
<dbReference type="Proteomes" id="UP000198211">
    <property type="component" value="Unassembled WGS sequence"/>
</dbReference>
<dbReference type="GO" id="GO:0004386">
    <property type="term" value="F:helicase activity"/>
    <property type="evidence" value="ECO:0007669"/>
    <property type="project" value="UniProtKB-KW"/>
</dbReference>
<gene>
    <name evidence="2" type="ORF">PHMEG_00023887</name>
</gene>
<reference evidence="3" key="1">
    <citation type="submission" date="2017-03" db="EMBL/GenBank/DDBJ databases">
        <title>Phytopthora megakarya and P. palmivora, two closely related causual agents of cacao black pod achieved similar genome size and gene model numbers by different mechanisms.</title>
        <authorList>
            <person name="Ali S."/>
            <person name="Shao J."/>
            <person name="Larry D.J."/>
            <person name="Kronmiller B."/>
            <person name="Shen D."/>
            <person name="Strem M.D."/>
            <person name="Melnick R.L."/>
            <person name="Guiltinan M.J."/>
            <person name="Tyler B.M."/>
            <person name="Meinhardt L.W."/>
            <person name="Bailey B.A."/>
        </authorList>
    </citation>
    <scope>NUCLEOTIDE SEQUENCE [LARGE SCALE GENOMIC DNA]</scope>
    <source>
        <strain evidence="3">zdho120</strain>
    </source>
</reference>
<evidence type="ECO:0000256" key="1">
    <source>
        <dbReference type="SAM" id="MobiDB-lite"/>
    </source>
</evidence>
<evidence type="ECO:0000313" key="2">
    <source>
        <dbReference type="EMBL" id="OWZ04239.1"/>
    </source>
</evidence>
<feature type="compositionally biased region" description="Basic and acidic residues" evidence="1">
    <location>
        <begin position="170"/>
        <end position="181"/>
    </location>
</feature>
<accession>A0A225VGZ0</accession>
<keyword evidence="3" id="KW-1185">Reference proteome</keyword>
<protein>
    <submittedName>
        <fullName evidence="2">Helitron helicase</fullName>
    </submittedName>
</protein>
<feature type="compositionally biased region" description="Basic and acidic residues" evidence="1">
    <location>
        <begin position="79"/>
        <end position="95"/>
    </location>
</feature>
<proteinExistence type="predicted"/>
<feature type="compositionally biased region" description="Acidic residues" evidence="1">
    <location>
        <begin position="64"/>
        <end position="78"/>
    </location>
</feature>
<sequence>MRVRTAPDPGSAADLAVEFLLQIGEGRYLVNDDIGEGDICLPHDMCVFPEPLKVPPVTNKPRDEDADSDSTEDDETEPVDNHNSRDLELMVHDDAPDSDNVPPDADDADDGRRTRNVNALIDAVYPGTNADELPHEYFVERTILASTNASVGRINEMVAARITAETKEYLSTDRRSRRQEPVRTGVPKLTQLLRNSASY</sequence>
<feature type="region of interest" description="Disordered" evidence="1">
    <location>
        <begin position="170"/>
        <end position="199"/>
    </location>
</feature>
<comment type="caution">
    <text evidence="2">The sequence shown here is derived from an EMBL/GenBank/DDBJ whole genome shotgun (WGS) entry which is preliminary data.</text>
</comment>
<dbReference type="AlphaFoldDB" id="A0A225VGZ0"/>
<evidence type="ECO:0000313" key="3">
    <source>
        <dbReference type="Proteomes" id="UP000198211"/>
    </source>
</evidence>